<sequence length="95" mass="10781">MLAKVIATTVLLTAVICVIRWKRDQERRRLQEEELEAFLSLGDGAYSWQNIGKHQAAASSDSVPVIHTQIDGSAQAPDRENLAPGETWSRRYRFR</sequence>
<name>A0A1I2B8W5_9FIRM</name>
<keyword evidence="2" id="KW-1185">Reference proteome</keyword>
<evidence type="ECO:0000313" key="2">
    <source>
        <dbReference type="Proteomes" id="UP000198896"/>
    </source>
</evidence>
<dbReference type="Proteomes" id="UP000198896">
    <property type="component" value="Unassembled WGS sequence"/>
</dbReference>
<dbReference type="EMBL" id="FONL01000008">
    <property type="protein sequence ID" value="SFE52516.1"/>
    <property type="molecule type" value="Genomic_DNA"/>
</dbReference>
<evidence type="ECO:0000313" key="1">
    <source>
        <dbReference type="EMBL" id="SFE52516.1"/>
    </source>
</evidence>
<reference evidence="1 2" key="1">
    <citation type="submission" date="2016-10" db="EMBL/GenBank/DDBJ databases">
        <authorList>
            <person name="de Groot N.N."/>
        </authorList>
    </citation>
    <scope>NUCLEOTIDE SEQUENCE [LARGE SCALE GENOMIC DNA]</scope>
    <source>
        <strain evidence="1 2">DSM 9236</strain>
    </source>
</reference>
<gene>
    <name evidence="1" type="ORF">SAMN05216245_10855</name>
</gene>
<protein>
    <submittedName>
        <fullName evidence="1">Uncharacterized protein</fullName>
    </submittedName>
</protein>
<accession>A0A1I2B8W5</accession>
<organism evidence="1 2">
    <name type="scientific">Succiniclasticum ruminis DSM 9236</name>
    <dbReference type="NCBI Taxonomy" id="1123323"/>
    <lineage>
        <taxon>Bacteria</taxon>
        <taxon>Bacillati</taxon>
        <taxon>Bacillota</taxon>
        <taxon>Negativicutes</taxon>
        <taxon>Acidaminococcales</taxon>
        <taxon>Acidaminococcaceae</taxon>
        <taxon>Succiniclasticum</taxon>
    </lineage>
</organism>
<dbReference type="RefSeq" id="WP_093913529.1">
    <property type="nucleotide sequence ID" value="NZ_FONL01000008.1"/>
</dbReference>
<proteinExistence type="predicted"/>
<dbReference type="AlphaFoldDB" id="A0A1I2B8W5"/>